<keyword evidence="3" id="KW-0732">Signal</keyword>
<dbReference type="EMBL" id="GL876977">
    <property type="protein sequence ID" value="KLU91689.1"/>
    <property type="molecule type" value="Genomic_DNA"/>
</dbReference>
<feature type="region of interest" description="Disordered" evidence="1">
    <location>
        <begin position="177"/>
        <end position="244"/>
    </location>
</feature>
<dbReference type="AlphaFoldDB" id="A0A0C4EBZ5"/>
<name>A0A0C4EBZ5_MAGP6</name>
<accession>A0A0C4EBZ5</accession>
<feature type="compositionally biased region" description="Low complexity" evidence="1">
    <location>
        <begin position="183"/>
        <end position="226"/>
    </location>
</feature>
<reference evidence="4" key="3">
    <citation type="submission" date="2011-03" db="EMBL/GenBank/DDBJ databases">
        <title>Annotation of Magnaporthe poae ATCC 64411.</title>
        <authorList>
            <person name="Ma L.-J."/>
            <person name="Dead R."/>
            <person name="Young S.K."/>
            <person name="Zeng Q."/>
            <person name="Gargeya S."/>
            <person name="Fitzgerald M."/>
            <person name="Haas B."/>
            <person name="Abouelleil A."/>
            <person name="Alvarado L."/>
            <person name="Arachchi H.M."/>
            <person name="Berlin A."/>
            <person name="Brown A."/>
            <person name="Chapman S.B."/>
            <person name="Chen Z."/>
            <person name="Dunbar C."/>
            <person name="Freedman E."/>
            <person name="Gearin G."/>
            <person name="Gellesch M."/>
            <person name="Goldberg J."/>
            <person name="Griggs A."/>
            <person name="Gujja S."/>
            <person name="Heiman D."/>
            <person name="Howarth C."/>
            <person name="Larson L."/>
            <person name="Lui A."/>
            <person name="MacDonald P.J.P."/>
            <person name="Mehta T."/>
            <person name="Montmayeur A."/>
            <person name="Murphy C."/>
            <person name="Neiman D."/>
            <person name="Pearson M."/>
            <person name="Priest M."/>
            <person name="Roberts A."/>
            <person name="Saif S."/>
            <person name="Shea T."/>
            <person name="Shenoy N."/>
            <person name="Sisk P."/>
            <person name="Stolte C."/>
            <person name="Sykes S."/>
            <person name="Yandava C."/>
            <person name="Wortman J."/>
            <person name="Nusbaum C."/>
            <person name="Birren B."/>
        </authorList>
    </citation>
    <scope>NUCLEOTIDE SEQUENCE</scope>
    <source>
        <strain evidence="4">ATCC 64411</strain>
    </source>
</reference>
<reference evidence="5" key="5">
    <citation type="submission" date="2015-06" db="UniProtKB">
        <authorList>
            <consortium name="EnsemblFungi"/>
        </authorList>
    </citation>
    <scope>IDENTIFICATION</scope>
    <source>
        <strain evidence="5">ATCC 64411</strain>
    </source>
</reference>
<dbReference type="EMBL" id="ADBL01002624">
    <property type="status" value="NOT_ANNOTATED_CDS"/>
    <property type="molecule type" value="Genomic_DNA"/>
</dbReference>
<feature type="chain" id="PRO_5009385914" description="Mid2 domain-containing protein" evidence="3">
    <location>
        <begin position="19"/>
        <end position="360"/>
    </location>
</feature>
<feature type="signal peptide" evidence="3">
    <location>
        <begin position="1"/>
        <end position="18"/>
    </location>
</feature>
<feature type="region of interest" description="Disordered" evidence="1">
    <location>
        <begin position="283"/>
        <end position="326"/>
    </location>
</feature>
<evidence type="ECO:0000313" key="5">
    <source>
        <dbReference type="EnsemblFungi" id="MAPG_10207T0"/>
    </source>
</evidence>
<dbReference type="Proteomes" id="UP000011715">
    <property type="component" value="Unassembled WGS sequence"/>
</dbReference>
<keyword evidence="6" id="KW-1185">Reference proteome</keyword>
<gene>
    <name evidence="4" type="ORF">MAPG_10207</name>
</gene>
<evidence type="ECO:0000313" key="4">
    <source>
        <dbReference type="EMBL" id="KLU91689.1"/>
    </source>
</evidence>
<feature type="transmembrane region" description="Helical" evidence="2">
    <location>
        <begin position="251"/>
        <end position="273"/>
    </location>
</feature>
<sequence length="360" mass="37712">MRAVRLVAGALLSMECQAAVPVPPVTQYFRGEGHIEKRQVESITARKDFLAWRSGADNTWTPDYCYGGSRSLTSFETLFGCCPDAFPCSFGITCDGLSIIQTVFETSRSRTLTSKCSGPAGVPYTCKTTVLLQTTGDPSPRKAYSCGLNGLDFAAATRILTLPAGAPVWITVPGDELSNTAGSRTTNTPATSTPAPTSRMTSRGTTDSSSTTTTSTQRTDTGLDTTNGQTPPPSNASSTGGSSGLSNAEKIGIGIGVGIGVPLILLAVLAWIYPEPLRRLRGGNSETAGSQQPEPHYGGKPELPDSQAAASPQTQDPAELLGGGGQAWELWARHTPVAEAPSGIEMPREMDGSRVLMRPA</sequence>
<evidence type="ECO:0000256" key="2">
    <source>
        <dbReference type="SAM" id="Phobius"/>
    </source>
</evidence>
<keyword evidence="2" id="KW-0472">Membrane</keyword>
<evidence type="ECO:0000313" key="6">
    <source>
        <dbReference type="Proteomes" id="UP000011715"/>
    </source>
</evidence>
<feature type="compositionally biased region" description="Polar residues" evidence="1">
    <location>
        <begin position="284"/>
        <end position="293"/>
    </location>
</feature>
<feature type="compositionally biased region" description="Polar residues" evidence="1">
    <location>
        <begin position="235"/>
        <end position="244"/>
    </location>
</feature>
<reference evidence="5" key="4">
    <citation type="journal article" date="2015" name="G3 (Bethesda)">
        <title>Genome sequences of three phytopathogenic species of the Magnaporthaceae family of fungi.</title>
        <authorList>
            <person name="Okagaki L.H."/>
            <person name="Nunes C.C."/>
            <person name="Sailsbery J."/>
            <person name="Clay B."/>
            <person name="Brown D."/>
            <person name="John T."/>
            <person name="Oh Y."/>
            <person name="Young N."/>
            <person name="Fitzgerald M."/>
            <person name="Haas B.J."/>
            <person name="Zeng Q."/>
            <person name="Young S."/>
            <person name="Adiconis X."/>
            <person name="Fan L."/>
            <person name="Levin J.Z."/>
            <person name="Mitchell T.K."/>
            <person name="Okubara P.A."/>
            <person name="Farman M.L."/>
            <person name="Kohn L.M."/>
            <person name="Birren B."/>
            <person name="Ma L.-J."/>
            <person name="Dean R.A."/>
        </authorList>
    </citation>
    <scope>NUCLEOTIDE SEQUENCE</scope>
    <source>
        <strain evidence="5">ATCC 64411 / 73-15</strain>
    </source>
</reference>
<evidence type="ECO:0000256" key="3">
    <source>
        <dbReference type="SAM" id="SignalP"/>
    </source>
</evidence>
<proteinExistence type="predicted"/>
<reference evidence="6" key="2">
    <citation type="submission" date="2010-05" db="EMBL/GenBank/DDBJ databases">
        <title>The genome sequence of Magnaporthe poae strain ATCC 64411.</title>
        <authorList>
            <person name="Ma L.-J."/>
            <person name="Dead R."/>
            <person name="Young S."/>
            <person name="Zeng Q."/>
            <person name="Koehrsen M."/>
            <person name="Alvarado L."/>
            <person name="Berlin A."/>
            <person name="Chapman S.B."/>
            <person name="Chen Z."/>
            <person name="Freedman E."/>
            <person name="Gellesch M."/>
            <person name="Goldberg J."/>
            <person name="Griggs A."/>
            <person name="Gujja S."/>
            <person name="Heilman E.R."/>
            <person name="Heiman D."/>
            <person name="Hepburn T."/>
            <person name="Howarth C."/>
            <person name="Jen D."/>
            <person name="Larson L."/>
            <person name="Mehta T."/>
            <person name="Neiman D."/>
            <person name="Pearson M."/>
            <person name="Roberts A."/>
            <person name="Saif S."/>
            <person name="Shea T."/>
            <person name="Shenoy N."/>
            <person name="Sisk P."/>
            <person name="Stolte C."/>
            <person name="Sykes S."/>
            <person name="Walk T."/>
            <person name="White J."/>
            <person name="Yandava C."/>
            <person name="Haas B."/>
            <person name="Nusbaum C."/>
            <person name="Birren B."/>
        </authorList>
    </citation>
    <scope>NUCLEOTIDE SEQUENCE [LARGE SCALE GENOMIC DNA]</scope>
    <source>
        <strain evidence="6">ATCC 64411 / 73-15</strain>
    </source>
</reference>
<organism evidence="5 6">
    <name type="scientific">Magnaporthiopsis poae (strain ATCC 64411 / 73-15)</name>
    <name type="common">Kentucky bluegrass fungus</name>
    <name type="synonym">Magnaporthe poae</name>
    <dbReference type="NCBI Taxonomy" id="644358"/>
    <lineage>
        <taxon>Eukaryota</taxon>
        <taxon>Fungi</taxon>
        <taxon>Dikarya</taxon>
        <taxon>Ascomycota</taxon>
        <taxon>Pezizomycotina</taxon>
        <taxon>Sordariomycetes</taxon>
        <taxon>Sordariomycetidae</taxon>
        <taxon>Magnaporthales</taxon>
        <taxon>Magnaporthaceae</taxon>
        <taxon>Magnaporthiopsis</taxon>
    </lineage>
</organism>
<protein>
    <recommendedName>
        <fullName evidence="7">Mid2 domain-containing protein</fullName>
    </recommendedName>
</protein>
<dbReference type="VEuPathDB" id="FungiDB:MAPG_10207"/>
<reference evidence="4" key="1">
    <citation type="submission" date="2010-05" db="EMBL/GenBank/DDBJ databases">
        <title>The Genome Sequence of Magnaporthe poae strain ATCC 64411.</title>
        <authorList>
            <consortium name="The Broad Institute Genome Sequencing Platform"/>
            <consortium name="Broad Institute Genome Sequencing Center for Infectious Disease"/>
            <person name="Ma L.-J."/>
            <person name="Dead R."/>
            <person name="Young S."/>
            <person name="Zeng Q."/>
            <person name="Koehrsen M."/>
            <person name="Alvarado L."/>
            <person name="Berlin A."/>
            <person name="Chapman S.B."/>
            <person name="Chen Z."/>
            <person name="Freedman E."/>
            <person name="Gellesch M."/>
            <person name="Goldberg J."/>
            <person name="Griggs A."/>
            <person name="Gujja S."/>
            <person name="Heilman E.R."/>
            <person name="Heiman D."/>
            <person name="Hepburn T."/>
            <person name="Howarth C."/>
            <person name="Jen D."/>
            <person name="Larson L."/>
            <person name="Mehta T."/>
            <person name="Neiman D."/>
            <person name="Pearson M."/>
            <person name="Roberts A."/>
            <person name="Saif S."/>
            <person name="Shea T."/>
            <person name="Shenoy N."/>
            <person name="Sisk P."/>
            <person name="Stolte C."/>
            <person name="Sykes S."/>
            <person name="Walk T."/>
            <person name="White J."/>
            <person name="Yandava C."/>
            <person name="Haas B."/>
            <person name="Nusbaum C."/>
            <person name="Birren B."/>
        </authorList>
    </citation>
    <scope>NUCLEOTIDE SEQUENCE</scope>
    <source>
        <strain evidence="4">ATCC 64411</strain>
    </source>
</reference>
<dbReference type="EnsemblFungi" id="MAPG_10207T0">
    <property type="protein sequence ID" value="MAPG_10207T0"/>
    <property type="gene ID" value="MAPG_10207"/>
</dbReference>
<feature type="region of interest" description="Disordered" evidence="1">
    <location>
        <begin position="339"/>
        <end position="360"/>
    </location>
</feature>
<keyword evidence="2" id="KW-0812">Transmembrane</keyword>
<evidence type="ECO:0008006" key="7">
    <source>
        <dbReference type="Google" id="ProtNLM"/>
    </source>
</evidence>
<evidence type="ECO:0000256" key="1">
    <source>
        <dbReference type="SAM" id="MobiDB-lite"/>
    </source>
</evidence>
<keyword evidence="2" id="KW-1133">Transmembrane helix</keyword>